<dbReference type="Pfam" id="PF10825">
    <property type="entry name" value="DUF2752"/>
    <property type="match status" value="1"/>
</dbReference>
<sequence length="111" mass="12491">MPKIFILSAFSFLLEKAGNYMLPCPVKYVTGYDCPGCGFQRSLLALLKGDFQQSFQLYPATVPILLTFAIGLTANYFWGQRSKILINVLFMLTGSIITISYLFKIFAPHVH</sequence>
<evidence type="ECO:0000313" key="3">
    <source>
        <dbReference type="Proteomes" id="UP000537718"/>
    </source>
</evidence>
<evidence type="ECO:0000256" key="1">
    <source>
        <dbReference type="SAM" id="Phobius"/>
    </source>
</evidence>
<dbReference type="Proteomes" id="UP000537718">
    <property type="component" value="Unassembled WGS sequence"/>
</dbReference>
<dbReference type="RefSeq" id="WP_183866197.1">
    <property type="nucleotide sequence ID" value="NZ_JACHCF010000002.1"/>
</dbReference>
<keyword evidence="1" id="KW-0812">Transmembrane</keyword>
<name>A0A7W9DIK0_9SPHI</name>
<keyword evidence="1" id="KW-1133">Transmembrane helix</keyword>
<accession>A0A7W9DIK0</accession>
<dbReference type="AlphaFoldDB" id="A0A7W9DIK0"/>
<dbReference type="InterPro" id="IPR021215">
    <property type="entry name" value="DUF2752"/>
</dbReference>
<dbReference type="EMBL" id="JACHCF010000002">
    <property type="protein sequence ID" value="MBB5620167.1"/>
    <property type="molecule type" value="Genomic_DNA"/>
</dbReference>
<protein>
    <recommendedName>
        <fullName evidence="4">DUF2752 domain-containing protein</fullName>
    </recommendedName>
</protein>
<feature type="transmembrane region" description="Helical" evidence="1">
    <location>
        <begin position="84"/>
        <end position="103"/>
    </location>
</feature>
<evidence type="ECO:0008006" key="4">
    <source>
        <dbReference type="Google" id="ProtNLM"/>
    </source>
</evidence>
<reference evidence="2 3" key="1">
    <citation type="submission" date="2020-08" db="EMBL/GenBank/DDBJ databases">
        <title>Genomic Encyclopedia of Type Strains, Phase IV (KMG-V): Genome sequencing to study the core and pangenomes of soil and plant-associated prokaryotes.</title>
        <authorList>
            <person name="Whitman W."/>
        </authorList>
    </citation>
    <scope>NUCLEOTIDE SEQUENCE [LARGE SCALE GENOMIC DNA]</scope>
    <source>
        <strain evidence="2 3">MP7CTX6</strain>
    </source>
</reference>
<keyword evidence="1" id="KW-0472">Membrane</keyword>
<gene>
    <name evidence="2" type="ORF">HDE69_001205</name>
</gene>
<evidence type="ECO:0000313" key="2">
    <source>
        <dbReference type="EMBL" id="MBB5620167.1"/>
    </source>
</evidence>
<comment type="caution">
    <text evidence="2">The sequence shown here is derived from an EMBL/GenBank/DDBJ whole genome shotgun (WGS) entry which is preliminary data.</text>
</comment>
<feature type="transmembrane region" description="Helical" evidence="1">
    <location>
        <begin position="57"/>
        <end position="77"/>
    </location>
</feature>
<organism evidence="2 3">
    <name type="scientific">Pedobacter cryoconitis</name>
    <dbReference type="NCBI Taxonomy" id="188932"/>
    <lineage>
        <taxon>Bacteria</taxon>
        <taxon>Pseudomonadati</taxon>
        <taxon>Bacteroidota</taxon>
        <taxon>Sphingobacteriia</taxon>
        <taxon>Sphingobacteriales</taxon>
        <taxon>Sphingobacteriaceae</taxon>
        <taxon>Pedobacter</taxon>
    </lineage>
</organism>
<proteinExistence type="predicted"/>